<dbReference type="Proteomes" id="UP001157109">
    <property type="component" value="Unassembled WGS sequence"/>
</dbReference>
<feature type="domain" description="Phosphatidic acid phosphatase type 2/haloperoxidase" evidence="3">
    <location>
        <begin position="100"/>
        <end position="225"/>
    </location>
</feature>
<evidence type="ECO:0000259" key="3">
    <source>
        <dbReference type="SMART" id="SM00014"/>
    </source>
</evidence>
<dbReference type="EMBL" id="BSUJ01000001">
    <property type="protein sequence ID" value="GMA19679.1"/>
    <property type="molecule type" value="Genomic_DNA"/>
</dbReference>
<dbReference type="SMART" id="SM00014">
    <property type="entry name" value="acidPPc"/>
    <property type="match status" value="1"/>
</dbReference>
<dbReference type="PANTHER" id="PTHR14969">
    <property type="entry name" value="SPHINGOSINE-1-PHOSPHATE PHOSPHOHYDROLASE"/>
    <property type="match status" value="1"/>
</dbReference>
<name>A0ABQ6HPS6_9MICO</name>
<dbReference type="InterPro" id="IPR036938">
    <property type="entry name" value="PAP2/HPO_sf"/>
</dbReference>
<keyword evidence="5" id="KW-1185">Reference proteome</keyword>
<comment type="caution">
    <text evidence="4">The sequence shown here is derived from an EMBL/GenBank/DDBJ whole genome shotgun (WGS) entry which is preliminary data.</text>
</comment>
<dbReference type="PANTHER" id="PTHR14969:SF13">
    <property type="entry name" value="AT30094P"/>
    <property type="match status" value="1"/>
</dbReference>
<dbReference type="Gene3D" id="1.20.144.10">
    <property type="entry name" value="Phosphatidic acid phosphatase type 2/haloperoxidase"/>
    <property type="match status" value="1"/>
</dbReference>
<evidence type="ECO:0000313" key="4">
    <source>
        <dbReference type="EMBL" id="GMA19679.1"/>
    </source>
</evidence>
<protein>
    <recommendedName>
        <fullName evidence="3">Phosphatidic acid phosphatase type 2/haloperoxidase domain-containing protein</fullName>
    </recommendedName>
</protein>
<evidence type="ECO:0000313" key="5">
    <source>
        <dbReference type="Proteomes" id="UP001157109"/>
    </source>
</evidence>
<evidence type="ECO:0000256" key="1">
    <source>
        <dbReference type="SAM" id="MobiDB-lite"/>
    </source>
</evidence>
<dbReference type="RefSeq" id="WP_241445336.1">
    <property type="nucleotide sequence ID" value="NZ_JAKZHV010000009.1"/>
</dbReference>
<feature type="transmembrane region" description="Helical" evidence="2">
    <location>
        <begin position="154"/>
        <end position="176"/>
    </location>
</feature>
<feature type="transmembrane region" description="Helical" evidence="2">
    <location>
        <begin position="113"/>
        <end position="134"/>
    </location>
</feature>
<dbReference type="InterPro" id="IPR000326">
    <property type="entry name" value="PAP2/HPO"/>
</dbReference>
<dbReference type="Pfam" id="PF01569">
    <property type="entry name" value="PAP2"/>
    <property type="match status" value="1"/>
</dbReference>
<feature type="transmembrane region" description="Helical" evidence="2">
    <location>
        <begin position="183"/>
        <end position="202"/>
    </location>
</feature>
<keyword evidence="2" id="KW-0472">Membrane</keyword>
<evidence type="ECO:0000256" key="2">
    <source>
        <dbReference type="SAM" id="Phobius"/>
    </source>
</evidence>
<sequence>MSSSLPATPDQVPPEPASSGADRSRPLTSRPGPVALGGAALLAAGTALGTVVTEEGARATGELHLDQLIAADREAPLIALARAIDVGLGPVGAPILLLVLCLAVAVKNRWAAVVLGGVTLTGWFSVALGKIVFARHRPPIDEVHALVHETGVDSYPSGHTAFAAALVAGVVLALRVSGRSTRWAWWLGVPFVVVVAASRLYLGAHYLSDVVGSNLYVAGSVLLLSALLSSLITRWGSRRETMGR</sequence>
<keyword evidence="2" id="KW-1133">Transmembrane helix</keyword>
<gene>
    <name evidence="4" type="ORF">GCM10025862_17000</name>
</gene>
<feature type="transmembrane region" description="Helical" evidence="2">
    <location>
        <begin position="86"/>
        <end position="106"/>
    </location>
</feature>
<reference evidence="5" key="1">
    <citation type="journal article" date="2019" name="Int. J. Syst. Evol. Microbiol.">
        <title>The Global Catalogue of Microorganisms (GCM) 10K type strain sequencing project: providing services to taxonomists for standard genome sequencing and annotation.</title>
        <authorList>
            <consortium name="The Broad Institute Genomics Platform"/>
            <consortium name="The Broad Institute Genome Sequencing Center for Infectious Disease"/>
            <person name="Wu L."/>
            <person name="Ma J."/>
        </authorList>
    </citation>
    <scope>NUCLEOTIDE SEQUENCE [LARGE SCALE GENOMIC DNA]</scope>
    <source>
        <strain evidence="5">NBRC 105830</strain>
    </source>
</reference>
<organism evidence="4 5">
    <name type="scientific">Arsenicicoccus piscis</name>
    <dbReference type="NCBI Taxonomy" id="673954"/>
    <lineage>
        <taxon>Bacteria</taxon>
        <taxon>Bacillati</taxon>
        <taxon>Actinomycetota</taxon>
        <taxon>Actinomycetes</taxon>
        <taxon>Micrococcales</taxon>
        <taxon>Intrasporangiaceae</taxon>
        <taxon>Arsenicicoccus</taxon>
    </lineage>
</organism>
<proteinExistence type="predicted"/>
<keyword evidence="2" id="KW-0812">Transmembrane</keyword>
<feature type="region of interest" description="Disordered" evidence="1">
    <location>
        <begin position="1"/>
        <end position="29"/>
    </location>
</feature>
<dbReference type="SUPFAM" id="SSF48317">
    <property type="entry name" value="Acid phosphatase/Vanadium-dependent haloperoxidase"/>
    <property type="match status" value="1"/>
</dbReference>
<feature type="transmembrane region" description="Helical" evidence="2">
    <location>
        <begin position="214"/>
        <end position="235"/>
    </location>
</feature>
<accession>A0ABQ6HPS6</accession>